<evidence type="ECO:0000256" key="1">
    <source>
        <dbReference type="SAM" id="MobiDB-lite"/>
    </source>
</evidence>
<dbReference type="SMART" id="SM00257">
    <property type="entry name" value="LysM"/>
    <property type="match status" value="1"/>
</dbReference>
<accession>A0A423NMW7</accession>
<name>A0A423NMW7_9PSED</name>
<dbReference type="AlphaFoldDB" id="A0A423NMW7"/>
<dbReference type="Gene3D" id="3.10.350.10">
    <property type="entry name" value="LysM domain"/>
    <property type="match status" value="1"/>
</dbReference>
<dbReference type="RefSeq" id="WP_123419492.1">
    <property type="nucleotide sequence ID" value="NZ_MOCA01000006.1"/>
</dbReference>
<gene>
    <name evidence="3" type="ORF">BK674_18945</name>
</gene>
<comment type="caution">
    <text evidence="3">The sequence shown here is derived from an EMBL/GenBank/DDBJ whole genome shotgun (WGS) entry which is preliminary data.</text>
</comment>
<dbReference type="CDD" id="cd00118">
    <property type="entry name" value="LysM"/>
    <property type="match status" value="1"/>
</dbReference>
<feature type="region of interest" description="Disordered" evidence="1">
    <location>
        <begin position="203"/>
        <end position="229"/>
    </location>
</feature>
<dbReference type="SUPFAM" id="SSF54106">
    <property type="entry name" value="LysM domain"/>
    <property type="match status" value="1"/>
</dbReference>
<dbReference type="EMBL" id="MOCA01000006">
    <property type="protein sequence ID" value="RON99511.1"/>
    <property type="molecule type" value="Genomic_DNA"/>
</dbReference>
<sequence length="1187" mass="130187">MEITNHAVMPGETLGKIATRYNTTVAQLRQMNPFITNPDNVKVGWNLSVPKAAQSPAAPASQAPAAVQPPAQAAPEAATQCSAEDVVELEPVKDTPDQSSKTFKPHAPPCSKKFASAIYATEEQEFWLLPERAKSAIKESMFALDKMIAPSKPRNARLNGLQESRLLEYFLEPKLSNFLTGRQRVRMEEFEAMGDEIEIDPATAKKRQNEANRNKPAVAPAQSTEENTPVSRLDRLTADIAADQRVHEAYADFYKRRAEWVALKKEAVAAAKLEGYTYESGSLYSKEAIEARARVQAYLEARKKFLDNKDLKQVSLEDVAKALAEKKKSYDNICRGMTDCTADLVGYVYTLHKNADALDYHAYTESIIKASEYGLALPEFALINDGLPSGIEQFKLYLDTEKKQAEVTAQLQEKYKRWIEATGQNAQAPAGLVDAERAKWDQLQKIKDDLQATAQKNVSTSNRGRYLIWEPEEFQPKPIDRMVKPGFPLREVSLSDAKGTPLGWFSMANLKDAKKIIEEDLKKAAGSIKKVKESLPTDATEGSDKNSEISSFRQWLLDQGAIKISDQAGDCFDEKGWFKAKDFYAHLKKQGYEVTELEDDATLTNWGKHLQQLVFQKSVRGEVRLFDASPQAQFVRCLTPPQPSIHGEVKLEGPKMSAAEGFQISGEMGLSLDLARGEVQLMKVDMPAKANAQEIMLDYLLDGSPRQMSFGRFSFHFGVKAWGYAGASLLLAGSVELSPIFGNVKYGASLSPVKRAQREDASSKEERADHAAAKQAKTDSGDNSPTPDLENKSRSGTYADSKSTEQLRGGRFANVQIENGAKASFNVFGGLQAAIELTGVLNWAPPKELVTLRTAPSTGIGSTKDAKNANPWLTLAKLSGSVGVAFGAGFQGTAQVSLDKGRFILNLKAAVVLGPGANGSFKFEVGYEAVVDLVNLYRRELHRAKGRKVEWMETEAGQFASALNALGAAGLSVEMSYLMGWSVVMDLYDAMTSGGKGGPIAHAIIEYQNPDELKKWVIEATPAALGPILLTLMSNPEEFAIATAKQTSVNASKDGKKKYTKDTAYLAQQTAIEMIITHITTNAQEKGSLPEAQKQFELACACMNKFGIEPVDTGQKYCENRYLLDNFMSEPVLALTEPLGNTTRARYKKNASILGGPIDGCCKIVMHENSYIPRPSVKFSAPAGKLN</sequence>
<proteinExistence type="predicted"/>
<reference evidence="3 4" key="1">
    <citation type="submission" date="2016-10" db="EMBL/GenBank/DDBJ databases">
        <title>Comparative genome analysis of multiple Pseudomonas spp. focuses on biocontrol and plant growth promoting traits.</title>
        <authorList>
            <person name="Tao X.-Y."/>
            <person name="Taylor C.G."/>
        </authorList>
    </citation>
    <scope>NUCLEOTIDE SEQUENCE [LARGE SCALE GENOMIC DNA]</scope>
    <source>
        <strain evidence="3 4">36B3</strain>
    </source>
</reference>
<feature type="compositionally biased region" description="Polar residues" evidence="1">
    <location>
        <begin position="794"/>
        <end position="805"/>
    </location>
</feature>
<evidence type="ECO:0000259" key="2">
    <source>
        <dbReference type="PROSITE" id="PS51782"/>
    </source>
</evidence>
<feature type="region of interest" description="Disordered" evidence="1">
    <location>
        <begin position="752"/>
        <end position="805"/>
    </location>
</feature>
<dbReference type="Proteomes" id="UP000284207">
    <property type="component" value="Unassembled WGS sequence"/>
</dbReference>
<dbReference type="Pfam" id="PF01476">
    <property type="entry name" value="LysM"/>
    <property type="match status" value="1"/>
</dbReference>
<feature type="domain" description="LysM" evidence="2">
    <location>
        <begin position="4"/>
        <end position="49"/>
    </location>
</feature>
<organism evidence="3 4">
    <name type="scientific">Pseudomonas moraviensis</name>
    <dbReference type="NCBI Taxonomy" id="321662"/>
    <lineage>
        <taxon>Bacteria</taxon>
        <taxon>Pseudomonadati</taxon>
        <taxon>Pseudomonadota</taxon>
        <taxon>Gammaproteobacteria</taxon>
        <taxon>Pseudomonadales</taxon>
        <taxon>Pseudomonadaceae</taxon>
        <taxon>Pseudomonas</taxon>
    </lineage>
</organism>
<dbReference type="PROSITE" id="PS51782">
    <property type="entry name" value="LYSM"/>
    <property type="match status" value="1"/>
</dbReference>
<evidence type="ECO:0000313" key="4">
    <source>
        <dbReference type="Proteomes" id="UP000284207"/>
    </source>
</evidence>
<dbReference type="InterPro" id="IPR018392">
    <property type="entry name" value="LysM"/>
</dbReference>
<evidence type="ECO:0000313" key="3">
    <source>
        <dbReference type="EMBL" id="RON99511.1"/>
    </source>
</evidence>
<feature type="compositionally biased region" description="Basic and acidic residues" evidence="1">
    <location>
        <begin position="756"/>
        <end position="780"/>
    </location>
</feature>
<feature type="region of interest" description="Disordered" evidence="1">
    <location>
        <begin position="55"/>
        <end position="84"/>
    </location>
</feature>
<feature type="compositionally biased region" description="Low complexity" evidence="1">
    <location>
        <begin position="55"/>
        <end position="83"/>
    </location>
</feature>
<dbReference type="InterPro" id="IPR036779">
    <property type="entry name" value="LysM_dom_sf"/>
</dbReference>
<protein>
    <submittedName>
        <fullName evidence="3">Peptidoglycan-binding protein LysM</fullName>
    </submittedName>
</protein>